<feature type="compositionally biased region" description="Polar residues" evidence="1">
    <location>
        <begin position="43"/>
        <end position="71"/>
    </location>
</feature>
<dbReference type="OrthoDB" id="138263at2759"/>
<evidence type="ECO:0000256" key="1">
    <source>
        <dbReference type="SAM" id="MobiDB-lite"/>
    </source>
</evidence>
<name>A0A6A3HRV6_9STRA</name>
<comment type="caution">
    <text evidence="2">The sequence shown here is derived from an EMBL/GenBank/DDBJ whole genome shotgun (WGS) entry which is preliminary data.</text>
</comment>
<evidence type="ECO:0000313" key="3">
    <source>
        <dbReference type="Proteomes" id="UP000435112"/>
    </source>
</evidence>
<sequence>MSAPLSAGTSTSGQHATTPVPDVDDGGGSHDGSTPPGADVPSGAQSPTPVDTSQDAPSPNQGTGNDESSGVGQDPASRPVSPQPVISRTGVLDFETVVRHVRAA</sequence>
<protein>
    <submittedName>
        <fullName evidence="2">Uncharacterized protein</fullName>
    </submittedName>
</protein>
<gene>
    <name evidence="2" type="ORF">PR002_g26247</name>
</gene>
<reference evidence="2 3" key="1">
    <citation type="submission" date="2018-09" db="EMBL/GenBank/DDBJ databases">
        <title>Genomic investigation of the strawberry pathogen Phytophthora fragariae indicates pathogenicity is determined by transcriptional variation in three key races.</title>
        <authorList>
            <person name="Adams T.M."/>
            <person name="Armitage A.D."/>
            <person name="Sobczyk M.K."/>
            <person name="Bates H.J."/>
            <person name="Dunwell J.M."/>
            <person name="Nellist C.F."/>
            <person name="Harrison R.J."/>
        </authorList>
    </citation>
    <scope>NUCLEOTIDE SEQUENCE [LARGE SCALE GENOMIC DNA]</scope>
    <source>
        <strain evidence="2 3">SCRP324</strain>
    </source>
</reference>
<proteinExistence type="predicted"/>
<accession>A0A6A3HRV6</accession>
<evidence type="ECO:0000313" key="2">
    <source>
        <dbReference type="EMBL" id="KAE8973289.1"/>
    </source>
</evidence>
<dbReference type="AlphaFoldDB" id="A0A6A3HRV6"/>
<dbReference type="EMBL" id="QXFU01003712">
    <property type="protein sequence ID" value="KAE8973289.1"/>
    <property type="molecule type" value="Genomic_DNA"/>
</dbReference>
<organism evidence="2 3">
    <name type="scientific">Phytophthora rubi</name>
    <dbReference type="NCBI Taxonomy" id="129364"/>
    <lineage>
        <taxon>Eukaryota</taxon>
        <taxon>Sar</taxon>
        <taxon>Stramenopiles</taxon>
        <taxon>Oomycota</taxon>
        <taxon>Peronosporomycetes</taxon>
        <taxon>Peronosporales</taxon>
        <taxon>Peronosporaceae</taxon>
        <taxon>Phytophthora</taxon>
    </lineage>
</organism>
<feature type="region of interest" description="Disordered" evidence="1">
    <location>
        <begin position="1"/>
        <end position="88"/>
    </location>
</feature>
<dbReference type="Proteomes" id="UP000435112">
    <property type="component" value="Unassembled WGS sequence"/>
</dbReference>
<feature type="compositionally biased region" description="Polar residues" evidence="1">
    <location>
        <begin position="7"/>
        <end position="17"/>
    </location>
</feature>